<keyword evidence="6" id="KW-1185">Reference proteome</keyword>
<sequence>MMKKRLQPLYLCLFSIVAFNSYAQDVIRIATGEYPPYYSQKLVNYGPIPEIVSQAFARVDIKVEFGFFPWSRSLELAKSNHWDASCCWFDTAKWHEYFDYSDVLTSRDKIFFHLKSYPFDWQSYDDLKGIKIGTTARHAYGEKFVAANKAGQLSIEDAPSDAMNLKKLFAGRINIFPIDRLVGYQLLSDLFKPEEINLFTHHPKVLFSGRVRLLISKKNPKSQYLIEKFNLGLKMLKESDQYEQLFIKAQLGDK</sequence>
<keyword evidence="2 3" id="KW-0732">Signal</keyword>
<feature type="domain" description="Solute-binding protein family 3/N-terminal" evidence="4">
    <location>
        <begin position="29"/>
        <end position="246"/>
    </location>
</feature>
<evidence type="ECO:0000256" key="3">
    <source>
        <dbReference type="SAM" id="SignalP"/>
    </source>
</evidence>
<dbReference type="Gene3D" id="3.40.190.10">
    <property type="entry name" value="Periplasmic binding protein-like II"/>
    <property type="match status" value="2"/>
</dbReference>
<protein>
    <submittedName>
        <fullName evidence="5">Transporter substrate-binding domain-containing protein</fullName>
    </submittedName>
</protein>
<evidence type="ECO:0000259" key="4">
    <source>
        <dbReference type="Pfam" id="PF00497"/>
    </source>
</evidence>
<evidence type="ECO:0000256" key="2">
    <source>
        <dbReference type="ARBA" id="ARBA00022729"/>
    </source>
</evidence>
<reference evidence="5 6" key="1">
    <citation type="journal article" date="2022" name="Mar. Drugs">
        <title>Bioassay-Guided Fractionation Leads to the Detection of Cholic Acid Generated by the Rare Thalassomonas sp.</title>
        <authorList>
            <person name="Pheiffer F."/>
            <person name="Schneider Y.K."/>
            <person name="Hansen E.H."/>
            <person name="Andersen J.H."/>
            <person name="Isaksson J."/>
            <person name="Busche T."/>
            <person name="R C."/>
            <person name="Kalinowski J."/>
            <person name="Zyl L.V."/>
            <person name="Trindade M."/>
        </authorList>
    </citation>
    <scope>NUCLEOTIDE SEQUENCE [LARGE SCALE GENOMIC DNA]</scope>
    <source>
        <strain evidence="5 6">A5K-61T</strain>
    </source>
</reference>
<gene>
    <name evidence="5" type="ORF">H3N35_15490</name>
</gene>
<dbReference type="Proteomes" id="UP001215231">
    <property type="component" value="Chromosome"/>
</dbReference>
<evidence type="ECO:0000313" key="6">
    <source>
        <dbReference type="Proteomes" id="UP001215231"/>
    </source>
</evidence>
<dbReference type="Pfam" id="PF00497">
    <property type="entry name" value="SBP_bac_3"/>
    <property type="match status" value="1"/>
</dbReference>
<dbReference type="PANTHER" id="PTHR35936:SF25">
    <property type="entry name" value="ABC TRANSPORTER SUBSTRATE-BINDING PROTEIN"/>
    <property type="match status" value="1"/>
</dbReference>
<accession>A0ABY7V7T9</accession>
<dbReference type="EMBL" id="CP059693">
    <property type="protein sequence ID" value="WDE09722.1"/>
    <property type="molecule type" value="Genomic_DNA"/>
</dbReference>
<proteinExistence type="inferred from homology"/>
<feature type="chain" id="PRO_5045465949" evidence="3">
    <location>
        <begin position="24"/>
        <end position="254"/>
    </location>
</feature>
<dbReference type="PANTHER" id="PTHR35936">
    <property type="entry name" value="MEMBRANE-BOUND LYTIC MUREIN TRANSGLYCOSYLASE F"/>
    <property type="match status" value="1"/>
</dbReference>
<dbReference type="SUPFAM" id="SSF53850">
    <property type="entry name" value="Periplasmic binding protein-like II"/>
    <property type="match status" value="1"/>
</dbReference>
<evidence type="ECO:0000256" key="1">
    <source>
        <dbReference type="ARBA" id="ARBA00010333"/>
    </source>
</evidence>
<name>A0ABY7V7T9_9GAMM</name>
<organism evidence="5 6">
    <name type="scientific">Thalassomonas haliotis</name>
    <dbReference type="NCBI Taxonomy" id="485448"/>
    <lineage>
        <taxon>Bacteria</taxon>
        <taxon>Pseudomonadati</taxon>
        <taxon>Pseudomonadota</taxon>
        <taxon>Gammaproteobacteria</taxon>
        <taxon>Alteromonadales</taxon>
        <taxon>Colwelliaceae</taxon>
        <taxon>Thalassomonas</taxon>
    </lineage>
</organism>
<dbReference type="InterPro" id="IPR001638">
    <property type="entry name" value="Solute-binding_3/MltF_N"/>
</dbReference>
<feature type="signal peptide" evidence="3">
    <location>
        <begin position="1"/>
        <end position="23"/>
    </location>
</feature>
<evidence type="ECO:0000313" key="5">
    <source>
        <dbReference type="EMBL" id="WDE09722.1"/>
    </source>
</evidence>
<comment type="similarity">
    <text evidence="1">Belongs to the bacterial solute-binding protein 3 family.</text>
</comment>
<dbReference type="RefSeq" id="WP_274049688.1">
    <property type="nucleotide sequence ID" value="NZ_CP059693.1"/>
</dbReference>